<evidence type="ECO:0000256" key="4">
    <source>
        <dbReference type="SAM" id="MobiDB-lite"/>
    </source>
</evidence>
<feature type="domain" description="Vacuolar protein sorting-associated protein 13 VPS13 adaptor binding" evidence="6">
    <location>
        <begin position="1908"/>
        <end position="2497"/>
    </location>
</feature>
<comment type="similarity">
    <text evidence="1">Belongs to the VPS13 family.</text>
</comment>
<dbReference type="Proteomes" id="UP000794436">
    <property type="component" value="Unassembled WGS sequence"/>
</dbReference>
<accession>A0A8K1C6H3</accession>
<dbReference type="EMBL" id="SPLM01000144">
    <property type="protein sequence ID" value="TMW57311.1"/>
    <property type="molecule type" value="Genomic_DNA"/>
</dbReference>
<dbReference type="GO" id="GO:0006623">
    <property type="term" value="P:protein targeting to vacuole"/>
    <property type="evidence" value="ECO:0007669"/>
    <property type="project" value="TreeGrafter"/>
</dbReference>
<sequence length="3315" mass="371909">MLEGPLKSWIVHFLGQYVESETILVSSKLWKSSERLKLENLTLKKSVIPGWLPFRLKTGFIGQFEVDLPISAIFGSGSAKIRFSDVLIVLAPIRHDEEEQREEEESLIDEKLDNLEQDLVDRWQGPRVPEYMVHHESEGYFGVDGWLGRTITKLIDNLQVDVRNLHIRIEGMWYPSSGPRSYTLSSRSTPGTKFAVGVSLGALSAVTTPSNWRIDGFDENKGANETEKKKNHLVFKLISAIDLSAYVDPTALHFIHSSIHPKVLHSTLSRLREMGAKNARADWWNIDENMHTHRFLIAPIAVSLKLTMNTAAQHAQTDDPRYDADFHLSKLTVSLDDEQLSILNLVLDSFNRHEEWRGKVSDHLKAQEKAVARDTGRMEGVIEEYAKLWKEITSMKTDDLDSVKQSAAWQRLVVIERDLPFELVVSLRNKSSTEAVAAGERVPYASLLHEMGDAMGIPLPEISVSFKEGPIGLILNILKDGNVEFVRSVENSQCSKKEAVKPGLLLIQVNGKPLKSAFRFRSALDVQLQLDSMPGARVLTFRYPLVKAPEVTPNRLVSRITLASDDLAFRLLRAEKKKVLAKLVLVHPVVGIRGYGPDLFLFHQYDCNVRAFYLQNNSYSDGQAAHCIASSVTPQSEEQVDYTIPAFRLGMDYLHEGHPDAVPGQVNTYGSKISVHIGNSVVAVDEPKLTKLMIEFYEFGGAISTQYTDRQTTDSYRTAGETLSMTSSGLLASSSSTSSAPEEEITTSSYSYDFKIDQVLLFVSAKKKTLPPKTPVSQPSYRTLLQQLVRRGSSVTHALPQDWARATQAIMIMQRFIRGAIVRRRRMMRMAMTRSRSRWIEYEGEDEEAMGWLYVRDDTLAFRRWRRSWCHIDEDGYFSVHTDGSGTELLDEFKTLGCTVTLVHNVHKGPWGLRAACSLLEIRSSSGEVRKVLSSEVVADLEKWRYYVETAARNAATRAAMGIRSRDRSESTITVDSLDFRNDGNGMPPPGQPGFALVEPKYSSTAAEQLLMGGFTDVYSTPTVLLKEKSSWISISITELQFWTDVHRVSVPEQTAFCLSLGVQYLSVTDHRKTTNHGLLHVGDEFLGLKNGVLIPARIRSDRVKGGPFLAVDMTYRGAQASSTCFVLKDGLSIDLSVCGWFLPLSLYEVLFEVIDGLSVLWTDPTVVNRPTEAPSDLANVPAMYEVSALEIHVNAPIIEAYLEDVHCVAKLSLEKSTFGYKADAFRENAKLRLGPTALFVLTDEVALRLAQVEKCWMDYDLRLHRPGAEHQVRCELCADDKVRRSHRSIAISIGQVKLEADRRLELLFALLEALTSSEESAATDEPDDEDEYLMSSNKEDKRLPRMHSAPKMYEVHALSMDHLPTERMQSMQFTLDDPDLRPMYDHFGHNAGPNSPADRSRMSSASTAHNWQSQDNGQTNRSKPRSVASAWIPLLNYQAYIAILPSESQPRSRTLYRIRLRVGRVHDRVSLACTSIVFEVIKRSLSVVALDTYIPVMNFSVSDIKVQVLTRTEFTVDRALDASAQMSARYYNSVLADWEPFIEPWRAYARVKGDESEGGTSVELSAMERLNVNVTDALVRLLTSVAESRKKQVMYVEKRTPAAVAADGEAKKEDGRVCVLNNLGVPIRLANLNTSQPGTLYVEIRDGWSYPGYSRFHDVRVEVVMLPWWHPREAQRVESLRHKFSLPYGGAQSGVTPILRVDVSTFGTGKRNFVFDQITNRYVEVDDSEHEESSVLSAQKSVPLLSQMLREVSSGTAKAKWTSLGTAEINLVGSVMGSLGSRGRKLNRWYRLHDSRGAVTGEISVMLEFVPHEPSSGDLDTKVHEPDQVKDGQFLVFDPLKIIGGKESKQLRRTKSRQQSSKHIVLSHGLKASYVPPLALEVSIGSERCSLLCPLRRAGKFLIQGERVLAEVKVAQRDESRRVLLLSSPVQLKNDTSVEMDLWSCPTELNVGEHGSFTHGNRLSLVSTSKKISVPLSAMYGEEKHAIIVKVEGCKPTVVAKLGTLAPGSSIIPLAPDDGLVLGYCLFVNVNSYMRKVYREEHQEIVTRGGAAGATEGESQSYATTYQIGLHSCLLLGNTLPIRVQFRVTVPSDGTHPEQTLRTGTVSPGEDVQLHEFHPKAQLSLRLPEMDSIWSLPLQLGDCIYREGMDKSVKSMLGATGSWLPTIDFIPSIQTSGTSFKMEDTESRRVVARLDYTTATDGIPRVVLYSSLWIYNQSHVPNLLFRCADDHTQPIVAVPQLVPQRPVPKLMDCPGQVFDISTIVDHEVARWSEKIHTTVVGVQGPIALKFGTLGPRTRNEIGISIKRPLGKFHRTTQVIVTSRFVFVNRTQTAFKVSSYGRDSENVIEVPPALGGVPSSTPFDFDGGSNAVNRLLYLRMDHYGADWSGPFSVDEDKEFPLRLKGEVEARWNDKSKDDRYSHGGFRRGGANMNRVRIRIHTVGPTMVVSLMRDDPPMFLIRNESSLDLYVNQHKSSEDQTIIRSKEFVPFAWKKPEASRRVACRVGIPGQNHPKGFGSRVYDFNNLDREKGFEEIKYWVYGNQLRRISADIAVEESSRVLVFRDQNRERPPNYVLEVKVIATRFYQELSTRDDTSAEIILETDNDEPKWIPSKELKTSHVYRFDADKEFSTETRPKRLVLSVFQNRQGREDPSESISIGMENDSMLTAENVADVLEPRSPMAGGDGSGPFEEIATPIASPHSQPINSDRPRLERNSSLYRFDNASLQDAPGLRFMDEDQVSNSDASSNRSEIAENADERLRQASGVVEIKIPRKAWSKFGVGMRRSVAWSNNNMGQALLSMGRLEGHWWEMRDPESGELVGEVQVALKFRTAVKEYANPSVVYNLSVRIPSVGFSFLHSANSSLVEVAYLSLQRLGMVYSCVGDSSEIACSLGNLQMDNQMDAEVVLGPKVHRVKEGVSVRLRDRWHSFRNYRYRGIYEQLDTRNLSFIQFRMLWNSRCMAGDITHYELVEFAMHELEVSTDEKFVVNLITVFQGLGKLSSQQTFDDIVNTQLDYCGPTVEGEDEQAAIADGVYIEELDIDAIRVTFSMELNGGRHIKTLGPSGRRLAVYLPESNVKDFRLYFSNVTYSHLYESKASVMDKVIRRYQQQTVMLVLRGLHTVSVYANPIRIVYRMGHGVLEVVRLPARGLASGSPVELISGAYLGVRSLAMNTISAGYEILAGITGILAASIAPLIPESRRRGFEEEMHGFQRAVIEEVDSFDAAEERTMTKVIVRKPRVFDDQGVGLLTVYGPGSVPLEDQDRINNRAVVLLQQWWRRRRRASILYAEALRLRPDLAQSDPNNSSFVSRMECAVM</sequence>
<dbReference type="Pfam" id="PF12624">
    <property type="entry name" value="VPS13_N"/>
    <property type="match status" value="1"/>
</dbReference>
<evidence type="ECO:0000259" key="6">
    <source>
        <dbReference type="Pfam" id="PF25036"/>
    </source>
</evidence>
<dbReference type="PROSITE" id="PS50096">
    <property type="entry name" value="IQ"/>
    <property type="match status" value="1"/>
</dbReference>
<evidence type="ECO:0000256" key="1">
    <source>
        <dbReference type="ARBA" id="ARBA00006545"/>
    </source>
</evidence>
<dbReference type="PANTHER" id="PTHR16166">
    <property type="entry name" value="VACUOLAR PROTEIN SORTING-ASSOCIATED PROTEIN VPS13"/>
    <property type="match status" value="1"/>
</dbReference>
<evidence type="ECO:0000313" key="7">
    <source>
        <dbReference type="EMBL" id="TMW57311.1"/>
    </source>
</evidence>
<feature type="region of interest" description="Disordered" evidence="4">
    <location>
        <begin position="1319"/>
        <end position="1347"/>
    </location>
</feature>
<keyword evidence="2" id="KW-0813">Transport</keyword>
<feature type="domain" description="Chorein N-terminal" evidence="5">
    <location>
        <begin position="37"/>
        <end position="351"/>
    </location>
</feature>
<organism evidence="7 8">
    <name type="scientific">Pythium oligandrum</name>
    <name type="common">Mycoparasitic fungus</name>
    <dbReference type="NCBI Taxonomy" id="41045"/>
    <lineage>
        <taxon>Eukaryota</taxon>
        <taxon>Sar</taxon>
        <taxon>Stramenopiles</taxon>
        <taxon>Oomycota</taxon>
        <taxon>Peronosporomycetes</taxon>
        <taxon>Pythiales</taxon>
        <taxon>Pythiaceae</taxon>
        <taxon>Pythium</taxon>
    </lineage>
</organism>
<proteinExistence type="inferred from homology"/>
<keyword evidence="8" id="KW-1185">Reference proteome</keyword>
<dbReference type="PANTHER" id="PTHR16166:SF93">
    <property type="entry name" value="INTERMEMBRANE LIPID TRANSFER PROTEIN VPS13"/>
    <property type="match status" value="1"/>
</dbReference>
<gene>
    <name evidence="7" type="ORF">Poli38472_003236</name>
</gene>
<evidence type="ECO:0000259" key="5">
    <source>
        <dbReference type="Pfam" id="PF12624"/>
    </source>
</evidence>
<feature type="compositionally biased region" description="Polar residues" evidence="4">
    <location>
        <begin position="1403"/>
        <end position="1422"/>
    </location>
</feature>
<dbReference type="GO" id="GO:0045053">
    <property type="term" value="P:protein retention in Golgi apparatus"/>
    <property type="evidence" value="ECO:0007669"/>
    <property type="project" value="TreeGrafter"/>
</dbReference>
<feature type="region of interest" description="Disordered" evidence="4">
    <location>
        <begin position="2676"/>
        <end position="2710"/>
    </location>
</feature>
<feature type="region of interest" description="Disordered" evidence="4">
    <location>
        <begin position="1383"/>
        <end position="1424"/>
    </location>
</feature>
<comment type="caution">
    <text evidence="7">The sequence shown here is derived from an EMBL/GenBank/DDBJ whole genome shotgun (WGS) entry which is preliminary data.</text>
</comment>
<dbReference type="InterPro" id="IPR009543">
    <property type="entry name" value="VPS13_VAB"/>
</dbReference>
<dbReference type="OrthoDB" id="428159at2759"/>
<evidence type="ECO:0008006" key="9">
    <source>
        <dbReference type="Google" id="ProtNLM"/>
    </source>
</evidence>
<dbReference type="GO" id="GO:0006869">
    <property type="term" value="P:lipid transport"/>
    <property type="evidence" value="ECO:0007669"/>
    <property type="project" value="UniProtKB-KW"/>
</dbReference>
<dbReference type="InterPro" id="IPR026847">
    <property type="entry name" value="VPS13"/>
</dbReference>
<feature type="compositionally biased region" description="Polar residues" evidence="4">
    <location>
        <begin position="2740"/>
        <end position="2750"/>
    </location>
</feature>
<reference evidence="7" key="1">
    <citation type="submission" date="2019-03" db="EMBL/GenBank/DDBJ databases">
        <title>Long read genome sequence of the mycoparasitic Pythium oligandrum ATCC 38472 isolated from sugarbeet rhizosphere.</title>
        <authorList>
            <person name="Gaulin E."/>
        </authorList>
    </citation>
    <scope>NUCLEOTIDE SEQUENCE</scope>
    <source>
        <strain evidence="7">ATCC 38472_TT</strain>
    </source>
</reference>
<keyword evidence="3" id="KW-0445">Lipid transport</keyword>
<protein>
    <recommendedName>
        <fullName evidence="9">PH domain-containing protein</fullName>
    </recommendedName>
</protein>
<evidence type="ECO:0000313" key="8">
    <source>
        <dbReference type="Proteomes" id="UP000794436"/>
    </source>
</evidence>
<evidence type="ECO:0000256" key="2">
    <source>
        <dbReference type="ARBA" id="ARBA00022448"/>
    </source>
</evidence>
<feature type="region of interest" description="Disordered" evidence="4">
    <location>
        <begin position="2738"/>
        <end position="2757"/>
    </location>
</feature>
<dbReference type="InterPro" id="IPR026854">
    <property type="entry name" value="VPS13_N"/>
</dbReference>
<name>A0A8K1C6H3_PYTOL</name>
<evidence type="ECO:0000256" key="3">
    <source>
        <dbReference type="ARBA" id="ARBA00023055"/>
    </source>
</evidence>
<feature type="compositionally biased region" description="Acidic residues" evidence="4">
    <location>
        <begin position="1322"/>
        <end position="1333"/>
    </location>
</feature>
<dbReference type="Pfam" id="PF25036">
    <property type="entry name" value="VPS13_VAB"/>
    <property type="match status" value="1"/>
</dbReference>